<keyword evidence="3" id="KW-0274">FAD</keyword>
<dbReference type="Proteomes" id="UP001270362">
    <property type="component" value="Unassembled WGS sequence"/>
</dbReference>
<keyword evidence="5" id="KW-0503">Monooxygenase</keyword>
<proteinExistence type="inferred from homology"/>
<dbReference type="InterPro" id="IPR036188">
    <property type="entry name" value="FAD/NAD-bd_sf"/>
</dbReference>
<keyword evidence="4" id="KW-0560">Oxidoreductase</keyword>
<dbReference type="AlphaFoldDB" id="A0AAE0X0R1"/>
<dbReference type="GO" id="GO:0050660">
    <property type="term" value="F:flavin adenine dinucleotide binding"/>
    <property type="evidence" value="ECO:0007669"/>
    <property type="project" value="InterPro"/>
</dbReference>
<dbReference type="PANTHER" id="PTHR23023">
    <property type="entry name" value="DIMETHYLANILINE MONOOXYGENASE"/>
    <property type="match status" value="1"/>
</dbReference>
<evidence type="ECO:0000256" key="3">
    <source>
        <dbReference type="ARBA" id="ARBA00022827"/>
    </source>
</evidence>
<dbReference type="InterPro" id="IPR020946">
    <property type="entry name" value="Flavin_mOase-like"/>
</dbReference>
<evidence type="ECO:0000256" key="1">
    <source>
        <dbReference type="ARBA" id="ARBA00009183"/>
    </source>
</evidence>
<reference evidence="5" key="1">
    <citation type="journal article" date="2023" name="Mol. Phylogenet. Evol.">
        <title>Genome-scale phylogeny and comparative genomics of the fungal order Sordariales.</title>
        <authorList>
            <person name="Hensen N."/>
            <person name="Bonometti L."/>
            <person name="Westerberg I."/>
            <person name="Brannstrom I.O."/>
            <person name="Guillou S."/>
            <person name="Cros-Aarteil S."/>
            <person name="Calhoun S."/>
            <person name="Haridas S."/>
            <person name="Kuo A."/>
            <person name="Mondo S."/>
            <person name="Pangilinan J."/>
            <person name="Riley R."/>
            <person name="LaButti K."/>
            <person name="Andreopoulos B."/>
            <person name="Lipzen A."/>
            <person name="Chen C."/>
            <person name="Yan M."/>
            <person name="Daum C."/>
            <person name="Ng V."/>
            <person name="Clum A."/>
            <person name="Steindorff A."/>
            <person name="Ohm R.A."/>
            <person name="Martin F."/>
            <person name="Silar P."/>
            <person name="Natvig D.O."/>
            <person name="Lalanne C."/>
            <person name="Gautier V."/>
            <person name="Ament-Velasquez S.L."/>
            <person name="Kruys A."/>
            <person name="Hutchinson M.I."/>
            <person name="Powell A.J."/>
            <person name="Barry K."/>
            <person name="Miller A.N."/>
            <person name="Grigoriev I.V."/>
            <person name="Debuchy R."/>
            <person name="Gladieux P."/>
            <person name="Hiltunen Thoren M."/>
            <person name="Johannesson H."/>
        </authorList>
    </citation>
    <scope>NUCLEOTIDE SEQUENCE</scope>
    <source>
        <strain evidence="5">CBS 314.62</strain>
    </source>
</reference>
<dbReference type="GO" id="GO:0050661">
    <property type="term" value="F:NADP binding"/>
    <property type="evidence" value="ECO:0007669"/>
    <property type="project" value="InterPro"/>
</dbReference>
<accession>A0AAE0X0R1</accession>
<comment type="similarity">
    <text evidence="1">Belongs to the FMO family.</text>
</comment>
<name>A0AAE0X0R1_9PEZI</name>
<keyword evidence="2" id="KW-0285">Flavoprotein</keyword>
<reference evidence="5" key="2">
    <citation type="submission" date="2023-06" db="EMBL/GenBank/DDBJ databases">
        <authorList>
            <consortium name="Lawrence Berkeley National Laboratory"/>
            <person name="Haridas S."/>
            <person name="Hensen N."/>
            <person name="Bonometti L."/>
            <person name="Westerberg I."/>
            <person name="Brannstrom I.O."/>
            <person name="Guillou S."/>
            <person name="Cros-Aarteil S."/>
            <person name="Calhoun S."/>
            <person name="Kuo A."/>
            <person name="Mondo S."/>
            <person name="Pangilinan J."/>
            <person name="Riley R."/>
            <person name="Labutti K."/>
            <person name="Andreopoulos B."/>
            <person name="Lipzen A."/>
            <person name="Chen C."/>
            <person name="Yanf M."/>
            <person name="Daum C."/>
            <person name="Ng V."/>
            <person name="Clum A."/>
            <person name="Steindorff A."/>
            <person name="Ohm R."/>
            <person name="Martin F."/>
            <person name="Silar P."/>
            <person name="Natvig D."/>
            <person name="Lalanne C."/>
            <person name="Gautier V."/>
            <person name="Ament-Velasquez S.L."/>
            <person name="Kruys A."/>
            <person name="Hutchinson M.I."/>
            <person name="Powell A.J."/>
            <person name="Barry K."/>
            <person name="Miller A.N."/>
            <person name="Grigoriev I.V."/>
            <person name="Debuchy R."/>
            <person name="Gladieux P."/>
            <person name="Thoren M.H."/>
            <person name="Johannesson H."/>
        </authorList>
    </citation>
    <scope>NUCLEOTIDE SEQUENCE</scope>
    <source>
        <strain evidence="5">CBS 314.62</strain>
    </source>
</reference>
<gene>
    <name evidence="5" type="ORF">B0T22DRAFT_530686</name>
</gene>
<comment type="caution">
    <text evidence="5">The sequence shown here is derived from an EMBL/GenBank/DDBJ whole genome shotgun (WGS) entry which is preliminary data.</text>
</comment>
<evidence type="ECO:0000313" key="5">
    <source>
        <dbReference type="EMBL" id="KAK3682287.1"/>
    </source>
</evidence>
<dbReference type="Gene3D" id="3.50.50.60">
    <property type="entry name" value="FAD/NAD(P)-binding domain"/>
    <property type="match status" value="1"/>
</dbReference>
<evidence type="ECO:0000256" key="2">
    <source>
        <dbReference type="ARBA" id="ARBA00022630"/>
    </source>
</evidence>
<sequence>MDSESVKATVAVTGAGPSGLCMHKTLRADGFCVTLYEWRKNVGGLWAYSDNPAYTTALPVTRANLSKFTCGFADFPIPDRICFEASVQLVRRNEADTGWLVTVEKHGRVETAEFDKVALCHGYQTKASIPTFEGQDKFEGTILHSQAYRKKVVVVGLFSTAGDVIPDLMPVASKVYVSHRRGALPFRRYRNGTPNDLGITWRRRQLDQFLTKYLPRPCKWVAGAAIPVLCRRAFDFKLDPAWRLEPFPSITLNLPQFFELVPPYLHDGSLTSLHDLTRFTGPKSLEFADGTVLDDVDAVVLCTGYAADWSIAAPFVENSRPSHATATQRYGGLPLYRLYMNLFPPRYADSCVVVCYHAFGKSNGFSFADGLPSREAMEEHIDAHQQWIAARWAADCSADTSAVKQWEFQQWLHHAAGTGMESLGWGLKGWLFWLKDRRMYNLMNHGVETAHLFSFFETGRRPTWDGALEAVIHQNEVVREMFPVKDIPWSFGDSESTSKL</sequence>
<dbReference type="EMBL" id="JAULSO010000005">
    <property type="protein sequence ID" value="KAK3682287.1"/>
    <property type="molecule type" value="Genomic_DNA"/>
</dbReference>
<dbReference type="Pfam" id="PF00743">
    <property type="entry name" value="FMO-like"/>
    <property type="match status" value="2"/>
</dbReference>
<evidence type="ECO:0000256" key="4">
    <source>
        <dbReference type="ARBA" id="ARBA00023002"/>
    </source>
</evidence>
<protein>
    <submittedName>
        <fullName evidence="5">Flavin-containing monooxygenase 9</fullName>
    </submittedName>
</protein>
<organism evidence="5 6">
    <name type="scientific">Podospora appendiculata</name>
    <dbReference type="NCBI Taxonomy" id="314037"/>
    <lineage>
        <taxon>Eukaryota</taxon>
        <taxon>Fungi</taxon>
        <taxon>Dikarya</taxon>
        <taxon>Ascomycota</taxon>
        <taxon>Pezizomycotina</taxon>
        <taxon>Sordariomycetes</taxon>
        <taxon>Sordariomycetidae</taxon>
        <taxon>Sordariales</taxon>
        <taxon>Podosporaceae</taxon>
        <taxon>Podospora</taxon>
    </lineage>
</organism>
<dbReference type="GO" id="GO:0004499">
    <property type="term" value="F:N,N-dimethylaniline monooxygenase activity"/>
    <property type="evidence" value="ECO:0007669"/>
    <property type="project" value="InterPro"/>
</dbReference>
<evidence type="ECO:0000313" key="6">
    <source>
        <dbReference type="Proteomes" id="UP001270362"/>
    </source>
</evidence>
<keyword evidence="6" id="KW-1185">Reference proteome</keyword>
<dbReference type="SUPFAM" id="SSF51905">
    <property type="entry name" value="FAD/NAD(P)-binding domain"/>
    <property type="match status" value="1"/>
</dbReference>
<dbReference type="PRINTS" id="PR00419">
    <property type="entry name" value="ADXRDTASE"/>
</dbReference>
<dbReference type="InterPro" id="IPR050346">
    <property type="entry name" value="FMO-like"/>
</dbReference>